<comment type="caution">
    <text evidence="7">The sequence shown here is derived from an EMBL/GenBank/DDBJ whole genome shotgun (WGS) entry which is preliminary data.</text>
</comment>
<feature type="transmembrane region" description="Helical" evidence="6">
    <location>
        <begin position="46"/>
        <end position="63"/>
    </location>
</feature>
<keyword evidence="2" id="KW-0732">Signal</keyword>
<proteinExistence type="predicted"/>
<keyword evidence="6" id="KW-1133">Transmembrane helix</keyword>
<evidence type="ECO:0000313" key="7">
    <source>
        <dbReference type="EMBL" id="MDI4650215.1"/>
    </source>
</evidence>
<evidence type="ECO:0000256" key="2">
    <source>
        <dbReference type="ARBA" id="ARBA00022729"/>
    </source>
</evidence>
<accession>A0ABT6TV66</accession>
<evidence type="ECO:0000313" key="8">
    <source>
        <dbReference type="Proteomes" id="UP001161691"/>
    </source>
</evidence>
<evidence type="ECO:0000256" key="5">
    <source>
        <dbReference type="ARBA" id="ARBA00023288"/>
    </source>
</evidence>
<keyword evidence="8" id="KW-1185">Reference proteome</keyword>
<evidence type="ECO:0000256" key="1">
    <source>
        <dbReference type="ARBA" id="ARBA00022475"/>
    </source>
</evidence>
<sequence length="520" mass="57035">MKDDRDRWERTLSDLPLGSGGFGTPTIKKVKERIKMLERRARRRRRAAAASVVALLIAGAAVFRGELSELLTREETAKPVISETETTTLNIMYWDNAGFMSMYGQPFIIRHPSVRFEYSEYPGKSANLYNLTPGIDAFKAQLQKSQADLVQVPLAYLSELSAAGLLKPLDTWMKRDKVSDDSWQTAVKQTVRDAGGGELYGFAPEFTGYALYYNRKLFRENGVAEPTDGMTWDEIMNLAARFQGMQKNGKPVYGLSFGYNSTIWFEAHSIASSQGLRLADAKLQEATVDTPAWTTLWTKLAAGHREGWISNEPALKWKGSVEMKQLYARDPFLNGRSALTYSSSAYLNNISQAGTGMGLGDEDWGVLAPPTDEGSRGTDGAFEIPFVFAIPEQAANADAAWELLKYIMSPSQANRSVRLPHGDVLPTVAADAAADDSRSSVFYRAAVDSSRVLDAAARNSDPAYQKVVNAVWTAANDKTKDLGDDRGLDVPALLKTLQAEAEQAIRAVAADGQAKTEANP</sequence>
<dbReference type="Pfam" id="PF01547">
    <property type="entry name" value="SBP_bac_1"/>
    <property type="match status" value="1"/>
</dbReference>
<keyword evidence="5" id="KW-0449">Lipoprotein</keyword>
<dbReference type="RefSeq" id="WP_282913077.1">
    <property type="nucleotide sequence ID" value="NZ_JAGRPV010000002.1"/>
</dbReference>
<evidence type="ECO:0000256" key="3">
    <source>
        <dbReference type="ARBA" id="ARBA00023136"/>
    </source>
</evidence>
<dbReference type="SUPFAM" id="SSF53850">
    <property type="entry name" value="Periplasmic binding protein-like II"/>
    <property type="match status" value="1"/>
</dbReference>
<dbReference type="Proteomes" id="UP001161691">
    <property type="component" value="Unassembled WGS sequence"/>
</dbReference>
<evidence type="ECO:0000256" key="4">
    <source>
        <dbReference type="ARBA" id="ARBA00023139"/>
    </source>
</evidence>
<dbReference type="EMBL" id="JAGRPV010000002">
    <property type="protein sequence ID" value="MDI4650215.1"/>
    <property type="molecule type" value="Genomic_DNA"/>
</dbReference>
<evidence type="ECO:0000256" key="6">
    <source>
        <dbReference type="SAM" id="Phobius"/>
    </source>
</evidence>
<organism evidence="7 8">
    <name type="scientific">Cohnella hashimotonis</name>
    <dbReference type="NCBI Taxonomy" id="2826895"/>
    <lineage>
        <taxon>Bacteria</taxon>
        <taxon>Bacillati</taxon>
        <taxon>Bacillota</taxon>
        <taxon>Bacilli</taxon>
        <taxon>Bacillales</taxon>
        <taxon>Paenibacillaceae</taxon>
        <taxon>Cohnella</taxon>
    </lineage>
</organism>
<keyword evidence="3 6" id="KW-0472">Membrane</keyword>
<dbReference type="Gene3D" id="3.40.190.10">
    <property type="entry name" value="Periplasmic binding protein-like II"/>
    <property type="match status" value="1"/>
</dbReference>
<keyword evidence="6" id="KW-0812">Transmembrane</keyword>
<dbReference type="InterPro" id="IPR050490">
    <property type="entry name" value="Bact_solute-bd_prot1"/>
</dbReference>
<keyword evidence="1" id="KW-1003">Cell membrane</keyword>
<keyword evidence="4" id="KW-0564">Palmitate</keyword>
<protein>
    <submittedName>
        <fullName evidence="7">Extracellular solute-binding protein</fullName>
    </submittedName>
</protein>
<dbReference type="PANTHER" id="PTHR43649">
    <property type="entry name" value="ARABINOSE-BINDING PROTEIN-RELATED"/>
    <property type="match status" value="1"/>
</dbReference>
<gene>
    <name evidence="7" type="ORF">KB449_35120</name>
</gene>
<dbReference type="PANTHER" id="PTHR43649:SF33">
    <property type="entry name" value="POLYGALACTURONAN_RHAMNOGALACTURONAN-BINDING PROTEIN YTCQ"/>
    <property type="match status" value="1"/>
</dbReference>
<name>A0ABT6TV66_9BACL</name>
<dbReference type="InterPro" id="IPR006059">
    <property type="entry name" value="SBP"/>
</dbReference>
<reference evidence="7" key="1">
    <citation type="submission" date="2023-04" db="EMBL/GenBank/DDBJ databases">
        <title>Comparative genomic analysis of Cohnella hashimotonis sp. nov., isolated from the International Space Station.</title>
        <authorList>
            <person name="Venkateswaran K."/>
            <person name="Simpson A."/>
        </authorList>
    </citation>
    <scope>NUCLEOTIDE SEQUENCE</scope>
    <source>
        <strain evidence="7">F6_2S_P_1</strain>
    </source>
</reference>